<dbReference type="SUPFAM" id="SSF88723">
    <property type="entry name" value="PIN domain-like"/>
    <property type="match status" value="1"/>
</dbReference>
<dbReference type="Pfam" id="PF01850">
    <property type="entry name" value="PIN"/>
    <property type="match status" value="1"/>
</dbReference>
<dbReference type="InterPro" id="IPR029060">
    <property type="entry name" value="PIN-like_dom_sf"/>
</dbReference>
<dbReference type="AlphaFoldDB" id="A0A9X2QMB9"/>
<keyword evidence="1" id="KW-0460">Magnesium</keyword>
<feature type="domain" description="PIN" evidence="2">
    <location>
        <begin position="3"/>
        <end position="121"/>
    </location>
</feature>
<dbReference type="InterPro" id="IPR044153">
    <property type="entry name" value="PIN_Pae0151-like"/>
</dbReference>
<reference evidence="3" key="1">
    <citation type="submission" date="2022-08" db="EMBL/GenBank/DDBJ databases">
        <title>Genomic Encyclopedia of Type Strains, Phase V (KMG-V): Genome sequencing to study the core and pangenomes of soil and plant-associated prokaryotes.</title>
        <authorList>
            <person name="Whitman W."/>
        </authorList>
    </citation>
    <scope>NUCLEOTIDE SEQUENCE</scope>
    <source>
        <strain evidence="3">SP2017</strain>
    </source>
</reference>
<sequence>MKVVIDTSALIAVVLGEEHRDRIIRQTEGADLIAPETLHWEVGNAFSAMFTRDRLGLDAAVEALRRYDEIPIQWVEVALDDALRVSDRHNLYAYDAYMLVAARRHQAPLLTLDGGLKEAARESDIDLLEV</sequence>
<dbReference type="PANTHER" id="PTHR35901:SF1">
    <property type="entry name" value="EXONUCLEASE VAPC9"/>
    <property type="match status" value="1"/>
</dbReference>
<evidence type="ECO:0000259" key="2">
    <source>
        <dbReference type="Pfam" id="PF01850"/>
    </source>
</evidence>
<comment type="caution">
    <text evidence="3">The sequence shown here is derived from an EMBL/GenBank/DDBJ whole genome shotgun (WGS) entry which is preliminary data.</text>
</comment>
<dbReference type="CDD" id="cd09873">
    <property type="entry name" value="PIN_Pae0151-like"/>
    <property type="match status" value="1"/>
</dbReference>
<dbReference type="InterPro" id="IPR002716">
    <property type="entry name" value="PIN_dom"/>
</dbReference>
<dbReference type="RefSeq" id="WP_259081778.1">
    <property type="nucleotide sequence ID" value="NZ_JANTZN010000006.1"/>
</dbReference>
<protein>
    <submittedName>
        <fullName evidence="3">Nucleic acid-binding protein</fullName>
    </submittedName>
</protein>
<proteinExistence type="predicted"/>
<name>A0A9X2QMB9_9BACT</name>
<evidence type="ECO:0000256" key="1">
    <source>
        <dbReference type="ARBA" id="ARBA00022842"/>
    </source>
</evidence>
<evidence type="ECO:0000313" key="3">
    <source>
        <dbReference type="EMBL" id="MCS3951546.1"/>
    </source>
</evidence>
<evidence type="ECO:0000313" key="4">
    <source>
        <dbReference type="Proteomes" id="UP001155010"/>
    </source>
</evidence>
<dbReference type="EMBL" id="JANUBB010000005">
    <property type="protein sequence ID" value="MCS3951546.1"/>
    <property type="molecule type" value="Genomic_DNA"/>
</dbReference>
<organism evidence="3 4">
    <name type="scientific">Salinibacter ruber</name>
    <dbReference type="NCBI Taxonomy" id="146919"/>
    <lineage>
        <taxon>Bacteria</taxon>
        <taxon>Pseudomonadati</taxon>
        <taxon>Rhodothermota</taxon>
        <taxon>Rhodothermia</taxon>
        <taxon>Rhodothermales</taxon>
        <taxon>Salinibacteraceae</taxon>
        <taxon>Salinibacter</taxon>
    </lineage>
</organism>
<dbReference type="PANTHER" id="PTHR35901">
    <property type="entry name" value="RIBONUCLEASE VAPC3"/>
    <property type="match status" value="1"/>
</dbReference>
<dbReference type="InterPro" id="IPR051619">
    <property type="entry name" value="TypeII_TA_RNase_PINc/VapC"/>
</dbReference>
<dbReference type="Gene3D" id="3.40.50.1010">
    <property type="entry name" value="5'-nuclease"/>
    <property type="match status" value="1"/>
</dbReference>
<gene>
    <name evidence="3" type="ORF">GGP83_001491</name>
</gene>
<dbReference type="Proteomes" id="UP001155010">
    <property type="component" value="Unassembled WGS sequence"/>
</dbReference>
<accession>A0A9X2QMB9</accession>